<gene>
    <name evidence="2" type="ORF">GL279_00710</name>
</gene>
<keyword evidence="1" id="KW-0732">Signal</keyword>
<sequence length="324" mass="34277">MFSKEFLGVFVMQLSSSAVALTLLRGTSTDDAAVAAKTATAKTSADTRSATSAVTDDVSDSSGVTYALSADEKEQLRANDDLFKMVQALAAPFNEARQKLLAGSVSPFDTEVVRASMAETTFRVMQQDSRMEFEGAFAAKFVDTGMGATQPQRDADFTSRSDAMAYAYHFATALAQDAQQAVTDMAWINANSDTTRDASGRIYGTNADGTFKGVSDEAFTHGTFDALWTFQSMERNAASLANLFSLDAASVTTSAYDGSFGGFSLSHGTLGKIMDVTADGAVTLYDAEGKGYSAAEYSAANIDGGIPQLRNDLIRQADRQSAAA</sequence>
<dbReference type="OrthoDB" id="7773459at2"/>
<dbReference type="EMBL" id="WMIF01000001">
    <property type="protein sequence ID" value="MTH33118.1"/>
    <property type="molecule type" value="Genomic_DNA"/>
</dbReference>
<accession>A0A844H437</accession>
<dbReference type="Proteomes" id="UP000442533">
    <property type="component" value="Unassembled WGS sequence"/>
</dbReference>
<organism evidence="2 3">
    <name type="scientific">Paracoccus limosus</name>
    <dbReference type="NCBI Taxonomy" id="913252"/>
    <lineage>
        <taxon>Bacteria</taxon>
        <taxon>Pseudomonadati</taxon>
        <taxon>Pseudomonadota</taxon>
        <taxon>Alphaproteobacteria</taxon>
        <taxon>Rhodobacterales</taxon>
        <taxon>Paracoccaceae</taxon>
        <taxon>Paracoccus</taxon>
    </lineage>
</organism>
<evidence type="ECO:0000256" key="1">
    <source>
        <dbReference type="SAM" id="SignalP"/>
    </source>
</evidence>
<proteinExistence type="predicted"/>
<name>A0A844H437_9RHOB</name>
<feature type="chain" id="PRO_5032866806" evidence="1">
    <location>
        <begin position="21"/>
        <end position="324"/>
    </location>
</feature>
<dbReference type="RefSeq" id="WP_155062683.1">
    <property type="nucleotide sequence ID" value="NZ_WMIF01000001.1"/>
</dbReference>
<evidence type="ECO:0000313" key="2">
    <source>
        <dbReference type="EMBL" id="MTH33118.1"/>
    </source>
</evidence>
<keyword evidence="3" id="KW-1185">Reference proteome</keyword>
<feature type="signal peptide" evidence="1">
    <location>
        <begin position="1"/>
        <end position="20"/>
    </location>
</feature>
<evidence type="ECO:0000313" key="3">
    <source>
        <dbReference type="Proteomes" id="UP000442533"/>
    </source>
</evidence>
<comment type="caution">
    <text evidence="2">The sequence shown here is derived from an EMBL/GenBank/DDBJ whole genome shotgun (WGS) entry which is preliminary data.</text>
</comment>
<reference evidence="2 3" key="1">
    <citation type="submission" date="2019-11" db="EMBL/GenBank/DDBJ databases">
        <authorList>
            <person name="Dong K."/>
        </authorList>
    </citation>
    <scope>NUCLEOTIDE SEQUENCE [LARGE SCALE GENOMIC DNA]</scope>
    <source>
        <strain evidence="2 3">JCM 17370</strain>
    </source>
</reference>
<protein>
    <submittedName>
        <fullName evidence="2">Uncharacterized protein</fullName>
    </submittedName>
</protein>
<dbReference type="AlphaFoldDB" id="A0A844H437"/>